<dbReference type="SUPFAM" id="SSF50630">
    <property type="entry name" value="Acid proteases"/>
    <property type="match status" value="1"/>
</dbReference>
<dbReference type="InterPro" id="IPR043128">
    <property type="entry name" value="Rev_trsase/Diguanyl_cyclase"/>
</dbReference>
<dbReference type="InterPro" id="IPR043502">
    <property type="entry name" value="DNA/RNA_pol_sf"/>
</dbReference>
<dbReference type="Proteomes" id="UP001235939">
    <property type="component" value="Chromosome 08"/>
</dbReference>
<dbReference type="Gene3D" id="3.30.70.270">
    <property type="match status" value="1"/>
</dbReference>
<dbReference type="SUPFAM" id="SSF57756">
    <property type="entry name" value="Retrovirus zinc finger-like domains"/>
    <property type="match status" value="1"/>
</dbReference>
<dbReference type="InterPro" id="IPR036875">
    <property type="entry name" value="Znf_CCHC_sf"/>
</dbReference>
<gene>
    <name evidence="3" type="ORF">LAZ67_8001538</name>
</gene>
<protein>
    <submittedName>
        <fullName evidence="3">K02A2.6-like</fullName>
    </submittedName>
</protein>
<proteinExistence type="predicted"/>
<dbReference type="Gene3D" id="4.10.60.10">
    <property type="entry name" value="Zinc finger, CCHC-type"/>
    <property type="match status" value="1"/>
</dbReference>
<dbReference type="Gene3D" id="2.40.70.10">
    <property type="entry name" value="Acid Proteases"/>
    <property type="match status" value="1"/>
</dbReference>
<dbReference type="InterPro" id="IPR021109">
    <property type="entry name" value="Peptidase_aspartic_dom_sf"/>
</dbReference>
<dbReference type="SUPFAM" id="SSF56672">
    <property type="entry name" value="DNA/RNA polymerases"/>
    <property type="match status" value="1"/>
</dbReference>
<evidence type="ECO:0000259" key="2">
    <source>
        <dbReference type="PROSITE" id="PS50158"/>
    </source>
</evidence>
<dbReference type="InterPro" id="IPR001878">
    <property type="entry name" value="Znf_CCHC"/>
</dbReference>
<evidence type="ECO:0000256" key="1">
    <source>
        <dbReference type="PROSITE-ProRule" id="PRU00047"/>
    </source>
</evidence>
<keyword evidence="4" id="KW-1185">Reference proteome</keyword>
<feature type="domain" description="CCHC-type" evidence="2">
    <location>
        <begin position="146"/>
        <end position="160"/>
    </location>
</feature>
<dbReference type="PANTHER" id="PTHR37984">
    <property type="entry name" value="PROTEIN CBG26694"/>
    <property type="match status" value="1"/>
</dbReference>
<keyword evidence="1" id="KW-0479">Metal-binding</keyword>
<keyword evidence="1" id="KW-0863">Zinc-finger</keyword>
<organism evidence="3 4">
    <name type="scientific">Cordylochernes scorpioides</name>
    <dbReference type="NCBI Taxonomy" id="51811"/>
    <lineage>
        <taxon>Eukaryota</taxon>
        <taxon>Metazoa</taxon>
        <taxon>Ecdysozoa</taxon>
        <taxon>Arthropoda</taxon>
        <taxon>Chelicerata</taxon>
        <taxon>Arachnida</taxon>
        <taxon>Pseudoscorpiones</taxon>
        <taxon>Cheliferoidea</taxon>
        <taxon>Chernetidae</taxon>
        <taxon>Cordylochernes</taxon>
    </lineage>
</organism>
<dbReference type="EMBL" id="CP092870">
    <property type="protein sequence ID" value="UYV71049.1"/>
    <property type="molecule type" value="Genomic_DNA"/>
</dbReference>
<keyword evidence="1" id="KW-0862">Zinc</keyword>
<reference evidence="3 4" key="1">
    <citation type="submission" date="2022-01" db="EMBL/GenBank/DDBJ databases">
        <title>A chromosomal length assembly of Cordylochernes scorpioides.</title>
        <authorList>
            <person name="Zeh D."/>
            <person name="Zeh J."/>
        </authorList>
    </citation>
    <scope>NUCLEOTIDE SEQUENCE [LARGE SCALE GENOMIC DNA]</scope>
    <source>
        <strain evidence="3">IN4F17</strain>
        <tissue evidence="3">Whole Body</tissue>
    </source>
</reference>
<evidence type="ECO:0000313" key="3">
    <source>
        <dbReference type="EMBL" id="UYV71049.1"/>
    </source>
</evidence>
<dbReference type="PROSITE" id="PS50158">
    <property type="entry name" value="ZF_CCHC"/>
    <property type="match status" value="1"/>
</dbReference>
<evidence type="ECO:0000313" key="4">
    <source>
        <dbReference type="Proteomes" id="UP001235939"/>
    </source>
</evidence>
<dbReference type="Gene3D" id="3.10.10.10">
    <property type="entry name" value="HIV Type 1 Reverse Transcriptase, subunit A, domain 1"/>
    <property type="match status" value="1"/>
</dbReference>
<sequence length="510" mass="58122">MSIFTIEKFDESAEMWERYTERLEYFFEANNFDQNKKKAIFLTLLTPTTNSWNREDDSIQRKLLGGGDSLTLHKVIEHALALKAVAQDAEDLQSQRTSEVVKKIKRGNWRLKSSTKGKITKSENYGGIRCGSKDHKQNKCPHLKAKCFNCGKIGYLGRRCLKRKPQRNFTANKDGNKVHAIAEKEFSSQIFKIINLWRTPDSIKIEVQINDKILSLEYDTGSSYSLLSDSTRRFFKLPNPCPANPLRVKLATCSGQPLQRLGTLDVPLQYQNSTQTLPLMVVGGEGPNLCGRSWIEALGILPTQPYEVDLIKGVRVRLLVDPEMKTRFYKSRPIPYALKEKISKRLVRLVNAGILKPVRHAEWATPIVPVLNYKITAKQGDQYPLHKAEDIFAASADGEKFSKIDLRDAYNQLELDEESELYTVINTHQSLYKYTRHPFGISSAPALFQKQMDMLLKGIPMVFCALDGIPITGRNDQDHLKNLECVLQRIQQTGLKLRKDKCLFQALSLE</sequence>
<dbReference type="CDD" id="cd01647">
    <property type="entry name" value="RT_LTR"/>
    <property type="match status" value="1"/>
</dbReference>
<dbReference type="PANTHER" id="PTHR37984:SF13">
    <property type="entry name" value="RIBONUCLEASE H"/>
    <property type="match status" value="1"/>
</dbReference>
<accession>A0ABY6KR20</accession>
<dbReference type="Pfam" id="PF00078">
    <property type="entry name" value="RVT_1"/>
    <property type="match status" value="1"/>
</dbReference>
<dbReference type="InterPro" id="IPR000477">
    <property type="entry name" value="RT_dom"/>
</dbReference>
<name>A0ABY6KR20_9ARAC</name>
<dbReference type="InterPro" id="IPR050951">
    <property type="entry name" value="Retrovirus_Pol_polyprotein"/>
</dbReference>